<dbReference type="GO" id="GO:0003746">
    <property type="term" value="F:translation elongation factor activity"/>
    <property type="evidence" value="ECO:0007669"/>
    <property type="project" value="UniProtKB-KW"/>
</dbReference>
<organism evidence="8 9">
    <name type="scientific">Comamonas brasiliensis</name>
    <dbReference type="NCBI Taxonomy" id="1812482"/>
    <lineage>
        <taxon>Bacteria</taxon>
        <taxon>Pseudomonadati</taxon>
        <taxon>Pseudomonadota</taxon>
        <taxon>Betaproteobacteria</taxon>
        <taxon>Burkholderiales</taxon>
        <taxon>Comamonadaceae</taxon>
        <taxon>Comamonas</taxon>
    </lineage>
</organism>
<dbReference type="Gene3D" id="3.30.70.2570">
    <property type="entry name" value="Elongation factor 4, C-terminal domain"/>
    <property type="match status" value="1"/>
</dbReference>
<dbReference type="CDD" id="cd16260">
    <property type="entry name" value="EF4_III"/>
    <property type="match status" value="1"/>
</dbReference>
<comment type="function">
    <text evidence="6">Required for accurate and efficient protein synthesis under certain stress conditions. May act as a fidelity factor of the translation reaction, by catalyzing a one-codon backward translocation of tRNAs on improperly translocated ribosomes. Back-translocation proceeds from a post-translocation (POST) complex to a pre-translocation (PRE) complex, thus giving elongation factor G a second chance to translocate the tRNAs correctly. Binds to ribosomes in a GTP-dependent manner.</text>
</comment>
<dbReference type="Proteomes" id="UP001647436">
    <property type="component" value="Unassembled WGS sequence"/>
</dbReference>
<dbReference type="Gene3D" id="3.40.50.300">
    <property type="entry name" value="P-loop containing nucleotide triphosphate hydrolases"/>
    <property type="match status" value="1"/>
</dbReference>
<evidence type="ECO:0000313" key="9">
    <source>
        <dbReference type="Proteomes" id="UP001647436"/>
    </source>
</evidence>
<dbReference type="SMART" id="SM00838">
    <property type="entry name" value="EFG_C"/>
    <property type="match status" value="1"/>
</dbReference>
<dbReference type="InterPro" id="IPR035654">
    <property type="entry name" value="LepA_IV"/>
</dbReference>
<keyword evidence="9" id="KW-1185">Reference proteome</keyword>
<feature type="binding site" evidence="6">
    <location>
        <begin position="14"/>
        <end position="19"/>
    </location>
    <ligand>
        <name>GTP</name>
        <dbReference type="ChEBI" id="CHEBI:37565"/>
    </ligand>
</feature>
<dbReference type="Pfam" id="PF03144">
    <property type="entry name" value="GTP_EFTU_D2"/>
    <property type="match status" value="1"/>
</dbReference>
<comment type="similarity">
    <text evidence="1 6">Belongs to the TRAFAC class translation factor GTPase superfamily. Classic translation factor GTPase family. LepA subfamily.</text>
</comment>
<feature type="binding site" evidence="6">
    <location>
        <begin position="131"/>
        <end position="134"/>
    </location>
    <ligand>
        <name>GTP</name>
        <dbReference type="ChEBI" id="CHEBI:37565"/>
    </ligand>
</feature>
<dbReference type="EMBL" id="JAANES010000003">
    <property type="protein sequence ID" value="MBS3019994.1"/>
    <property type="molecule type" value="Genomic_DNA"/>
</dbReference>
<accession>A0ABS5LU31</accession>
<dbReference type="RefSeq" id="WP_043007709.1">
    <property type="nucleotide sequence ID" value="NZ_JAANES010000003.1"/>
</dbReference>
<dbReference type="Gene3D" id="3.30.70.240">
    <property type="match status" value="1"/>
</dbReference>
<dbReference type="InterPro" id="IPR005225">
    <property type="entry name" value="Small_GTP-bd"/>
</dbReference>
<dbReference type="CDD" id="cd01890">
    <property type="entry name" value="LepA"/>
    <property type="match status" value="1"/>
</dbReference>
<dbReference type="PANTHER" id="PTHR43512:SF4">
    <property type="entry name" value="TRANSLATION FACTOR GUF1 HOMOLOG, CHLOROPLASTIC"/>
    <property type="match status" value="1"/>
</dbReference>
<evidence type="ECO:0000256" key="6">
    <source>
        <dbReference type="HAMAP-Rule" id="MF_00071"/>
    </source>
</evidence>
<dbReference type="Pfam" id="PF00679">
    <property type="entry name" value="EFG_C"/>
    <property type="match status" value="1"/>
</dbReference>
<evidence type="ECO:0000256" key="3">
    <source>
        <dbReference type="ARBA" id="ARBA00022801"/>
    </source>
</evidence>
<dbReference type="NCBIfam" id="TIGR00231">
    <property type="entry name" value="small_GTP"/>
    <property type="match status" value="1"/>
</dbReference>
<dbReference type="Pfam" id="PF06421">
    <property type="entry name" value="LepA_C"/>
    <property type="match status" value="1"/>
</dbReference>
<dbReference type="GO" id="GO:0016787">
    <property type="term" value="F:hydrolase activity"/>
    <property type="evidence" value="ECO:0007669"/>
    <property type="project" value="UniProtKB-KW"/>
</dbReference>
<keyword evidence="2 6" id="KW-0547">Nucleotide-binding</keyword>
<evidence type="ECO:0000256" key="1">
    <source>
        <dbReference type="ARBA" id="ARBA00005454"/>
    </source>
</evidence>
<dbReference type="InterPro" id="IPR009000">
    <property type="entry name" value="Transl_B-barrel_sf"/>
</dbReference>
<dbReference type="InterPro" id="IPR000640">
    <property type="entry name" value="EFG_V-like"/>
</dbReference>
<dbReference type="CDD" id="cd03709">
    <property type="entry name" value="lepA_C"/>
    <property type="match status" value="1"/>
</dbReference>
<dbReference type="PROSITE" id="PS51722">
    <property type="entry name" value="G_TR_2"/>
    <property type="match status" value="1"/>
</dbReference>
<dbReference type="SUPFAM" id="SSF52540">
    <property type="entry name" value="P-loop containing nucleoside triphosphate hydrolases"/>
    <property type="match status" value="1"/>
</dbReference>
<dbReference type="InterPro" id="IPR000795">
    <property type="entry name" value="T_Tr_GTP-bd_dom"/>
</dbReference>
<keyword evidence="6" id="KW-0472">Membrane</keyword>
<comment type="subcellular location">
    <subcellularLocation>
        <location evidence="6">Cell membrane</location>
        <topology evidence="6">Peripheral membrane protein</topology>
        <orientation evidence="6">Cytoplasmic side</orientation>
    </subcellularLocation>
</comment>
<dbReference type="Gene3D" id="3.30.70.870">
    <property type="entry name" value="Elongation Factor G (Translational Gtpase), domain 3"/>
    <property type="match status" value="1"/>
</dbReference>
<dbReference type="SUPFAM" id="SSF50447">
    <property type="entry name" value="Translation proteins"/>
    <property type="match status" value="1"/>
</dbReference>
<dbReference type="PRINTS" id="PR00315">
    <property type="entry name" value="ELONGATNFCT"/>
</dbReference>
<feature type="domain" description="Tr-type G" evidence="7">
    <location>
        <begin position="2"/>
        <end position="184"/>
    </location>
</feature>
<gene>
    <name evidence="6 8" type="primary">lepA</name>
    <name evidence="8" type="ORF">DJFAAGMI_02748</name>
</gene>
<dbReference type="InterPro" id="IPR004161">
    <property type="entry name" value="EFTu-like_2"/>
</dbReference>
<name>A0ABS5LU31_9BURK</name>
<dbReference type="PROSITE" id="PS00301">
    <property type="entry name" value="G_TR_1"/>
    <property type="match status" value="1"/>
</dbReference>
<keyword evidence="4 6" id="KW-0648">Protein biosynthesis</keyword>
<reference evidence="8 9" key="1">
    <citation type="submission" date="2020-03" db="EMBL/GenBank/DDBJ databases">
        <title>The role of nitrogen metabolism on polyethylene biodegradation.</title>
        <authorList>
            <person name="Peixoto J."/>
            <person name="Vizzotto C.S."/>
            <person name="Ramos A."/>
            <person name="Alves G."/>
            <person name="Steindorff A."/>
            <person name="Kruger R."/>
        </authorList>
    </citation>
    <scope>NUCLEOTIDE SEQUENCE [LARGE SCALE GENOMIC DNA]</scope>
    <source>
        <strain evidence="8 9">PE63</strain>
    </source>
</reference>
<dbReference type="InterPro" id="IPR027417">
    <property type="entry name" value="P-loop_NTPase"/>
</dbReference>
<comment type="catalytic activity">
    <reaction evidence="6">
        <text>GTP + H2O = GDP + phosphate + H(+)</text>
        <dbReference type="Rhea" id="RHEA:19669"/>
        <dbReference type="ChEBI" id="CHEBI:15377"/>
        <dbReference type="ChEBI" id="CHEBI:15378"/>
        <dbReference type="ChEBI" id="CHEBI:37565"/>
        <dbReference type="ChEBI" id="CHEBI:43474"/>
        <dbReference type="ChEBI" id="CHEBI:58189"/>
        <dbReference type="EC" id="3.6.5.n1"/>
    </reaction>
</comment>
<dbReference type="InterPro" id="IPR006297">
    <property type="entry name" value="EF-4"/>
</dbReference>
<dbReference type="EC" id="3.6.5.n1" evidence="6"/>
<evidence type="ECO:0000313" key="8">
    <source>
        <dbReference type="EMBL" id="MBS3019994.1"/>
    </source>
</evidence>
<dbReference type="InterPro" id="IPR031157">
    <property type="entry name" value="G_TR_CS"/>
</dbReference>
<dbReference type="PANTHER" id="PTHR43512">
    <property type="entry name" value="TRANSLATION FACTOR GUF1-RELATED"/>
    <property type="match status" value="1"/>
</dbReference>
<dbReference type="NCBIfam" id="TIGR01393">
    <property type="entry name" value="lepA"/>
    <property type="match status" value="1"/>
</dbReference>
<protein>
    <recommendedName>
        <fullName evidence="6">Elongation factor 4</fullName>
        <shortName evidence="6">EF-4</shortName>
        <ecNumber evidence="6">3.6.5.n1</ecNumber>
    </recommendedName>
    <alternativeName>
        <fullName evidence="6">Ribosomal back-translocase LepA</fullName>
    </alternativeName>
</protein>
<evidence type="ECO:0000256" key="5">
    <source>
        <dbReference type="ARBA" id="ARBA00023134"/>
    </source>
</evidence>
<keyword evidence="5 6" id="KW-0342">GTP-binding</keyword>
<evidence type="ECO:0000256" key="4">
    <source>
        <dbReference type="ARBA" id="ARBA00022917"/>
    </source>
</evidence>
<sequence>MNHIRNFSIIAHIDHGKSTLADRLIQRCGGLADRDMEAQVLDSMDIEKERGITIKAQTAALQYKAKDGQVYNLNLIDTPGHVDFSYEVSRSLSACEGGLLVVDASQGVEAQTVANCYTALDLGVEVFAVLNKMDLPQADPENAKAEIEDVIGIDASDAIPCSAKTGMGIDEILEAIVAKVPAPKGNPDGPLRAMIVDSWFDPYVGVVMLVRVVDGELKKNERFKMMASGAAYEANNIGVFTPANQPREMLRAGEVGYIIAGIKELKAAKVGDTITLEKKLPNNLGPAEKPLPGFKEVKPQVFAGLYPTEASEYDQLRDALEKLQLNDAALQFEPEVSQALGFGFRCGFLGLLHMEIVQERLEREFDQDLITTAPSVVYQVIKGDGELIDVENPSKMPDIGRIQEIREPIVTVHLYMPQDYVGPVMTLANQKRGVQMNMQYHGRQVMLTYEMPLGEIVLDFFDKLKSVSRGYASMDYEFKEYRASDVVKVDILLNGEKVDALSIIVHRSQSVYRGRAVVAKMREIISRQMFDVAIQAAIGANIIARETVKAMRKNVLAKCYGGDITRKRKLLEKQKAGKKRMKQIGSVEVPQEAFLAILQVED</sequence>
<proteinExistence type="inferred from homology"/>
<dbReference type="HAMAP" id="MF_00071">
    <property type="entry name" value="LepA"/>
    <property type="match status" value="1"/>
</dbReference>
<dbReference type="Pfam" id="PF00009">
    <property type="entry name" value="GTP_EFTU"/>
    <property type="match status" value="1"/>
</dbReference>
<dbReference type="SUPFAM" id="SSF54980">
    <property type="entry name" value="EF-G C-terminal domain-like"/>
    <property type="match status" value="2"/>
</dbReference>
<keyword evidence="3 6" id="KW-0378">Hydrolase</keyword>
<keyword evidence="8" id="KW-0251">Elongation factor</keyword>
<evidence type="ECO:0000256" key="2">
    <source>
        <dbReference type="ARBA" id="ARBA00022741"/>
    </source>
</evidence>
<keyword evidence="6" id="KW-1003">Cell membrane</keyword>
<evidence type="ECO:0000259" key="7">
    <source>
        <dbReference type="PROSITE" id="PS51722"/>
    </source>
</evidence>
<dbReference type="InterPro" id="IPR013842">
    <property type="entry name" value="LepA_CTD"/>
</dbReference>
<dbReference type="InterPro" id="IPR035647">
    <property type="entry name" value="EFG_III/V"/>
</dbReference>
<dbReference type="InterPro" id="IPR038363">
    <property type="entry name" value="LepA_C_sf"/>
</dbReference>
<comment type="caution">
    <text evidence="8">The sequence shown here is derived from an EMBL/GenBank/DDBJ whole genome shotgun (WGS) entry which is preliminary data.</text>
</comment>
<dbReference type="Gene3D" id="2.40.30.10">
    <property type="entry name" value="Translation factors"/>
    <property type="match status" value="1"/>
</dbReference>